<dbReference type="Pfam" id="PF00085">
    <property type="entry name" value="Thioredoxin"/>
    <property type="match status" value="1"/>
</dbReference>
<evidence type="ECO:0000256" key="3">
    <source>
        <dbReference type="ARBA" id="ARBA00022729"/>
    </source>
</evidence>
<dbReference type="PANTHER" id="PTHR22897">
    <property type="entry name" value="QUIESCIN Q6-RELATED SULFHYDRYL OXIDASE"/>
    <property type="match status" value="1"/>
</dbReference>
<evidence type="ECO:0000256" key="7">
    <source>
        <dbReference type="ARBA" id="ARBA00023180"/>
    </source>
</evidence>
<dbReference type="InterPro" id="IPR013087">
    <property type="entry name" value="Znf_C2H2_type"/>
</dbReference>
<keyword evidence="4 8" id="KW-0274">FAD</keyword>
<dbReference type="PROSITE" id="PS00028">
    <property type="entry name" value="ZINC_FINGER_C2H2_1"/>
    <property type="match status" value="1"/>
</dbReference>
<keyword evidence="8" id="KW-0472">Membrane</keyword>
<evidence type="ECO:0000256" key="8">
    <source>
        <dbReference type="RuleBase" id="RU371123"/>
    </source>
</evidence>
<evidence type="ECO:0000256" key="5">
    <source>
        <dbReference type="ARBA" id="ARBA00023002"/>
    </source>
</evidence>
<keyword evidence="5 8" id="KW-0560">Oxidoreductase</keyword>
<dbReference type="SUPFAM" id="SSF69000">
    <property type="entry name" value="FAD-dependent thiol oxidase"/>
    <property type="match status" value="1"/>
</dbReference>
<dbReference type="InterPro" id="IPR013766">
    <property type="entry name" value="Thioredoxin_domain"/>
</dbReference>
<dbReference type="PROSITE" id="PS51352">
    <property type="entry name" value="THIOREDOXIN_2"/>
    <property type="match status" value="1"/>
</dbReference>
<dbReference type="InterPro" id="IPR039798">
    <property type="entry name" value="Sulfhydryl_oxidase"/>
</dbReference>
<feature type="transmembrane region" description="Helical" evidence="8">
    <location>
        <begin position="561"/>
        <end position="580"/>
    </location>
</feature>
<dbReference type="InterPro" id="IPR036774">
    <property type="entry name" value="ERV/ALR_sulphydryl_oxid_sf"/>
</dbReference>
<sequence length="595" mass="68550">MRMTVLSRRLFKRLRPDRILRIYPKHVPLQWWRCCCWWGCYLLLMTRSAVTISASSLSTDERYLYYAQDVDTSPVIEYMPDADAADPNHPDFLYRPQAHGPRIVEFYAHWCPHCRRFRDHYVQFAGQLVAMAKDQKVDPPLRVYAISCVVHKAICRDQGVKGYPSLKVFPAYSLNATAEPSYFRLHPFSVLGSMGIDFDVDNHAQFAVADTSMTAASAAVTSHTHSSFLRRNWFGSLTSTTDGTLRERQTHVADLDSTRRTKQNVFDDAYRSFDFAIRTAVFMTNGPLEHNATRDALHDWLSLLQKATPPTWSTLQKPVRALLDNFDEIVRGEDHLLAVYEKVASPPASHQWSDDCSHGQKGAGYTCGLWQLFHIVTVGATEWNLMLLEENSPNLLDLTDTADTFRNYVQHFFGCEVCRLNFVSAYDACAHDRCHRLDPTDQSRTAWIQLPLWLFETHNAVNARLLREQAEREGWNVTLADQRAREFPSRHACPVCWKADGSWDEDMVYQFLRLEYWPEDSVAVDLREQLAQRIRVQQEGWDSQRDPNDPDDDRNVPVPPVALQLVPLMVVVGLVAAWYTKRNERLRTGRHKRIA</sequence>
<dbReference type="CDD" id="cd02961">
    <property type="entry name" value="PDI_a_family"/>
    <property type="match status" value="1"/>
</dbReference>
<evidence type="ECO:0000259" key="10">
    <source>
        <dbReference type="PROSITE" id="PS51324"/>
    </source>
</evidence>
<dbReference type="InterPro" id="IPR017905">
    <property type="entry name" value="ERV/ALR_sulphydryl_oxidase"/>
</dbReference>
<feature type="domain" description="Thioredoxin" evidence="11">
    <location>
        <begin position="73"/>
        <end position="225"/>
    </location>
</feature>
<dbReference type="InterPro" id="IPR017937">
    <property type="entry name" value="Thioredoxin_CS"/>
</dbReference>
<evidence type="ECO:0000313" key="12">
    <source>
        <dbReference type="EMBL" id="CAG9278014.1"/>
    </source>
</evidence>
<name>A0A8J9RZA7_PHATR</name>
<keyword evidence="8" id="KW-1133">Transmembrane helix</keyword>
<evidence type="ECO:0000256" key="6">
    <source>
        <dbReference type="ARBA" id="ARBA00023157"/>
    </source>
</evidence>
<feature type="region of interest" description="Disordered" evidence="9">
    <location>
        <begin position="537"/>
        <end position="558"/>
    </location>
</feature>
<keyword evidence="7" id="KW-0325">Glycoprotein</keyword>
<gene>
    <name evidence="12" type="ORF">PTTT1_LOCUS5574</name>
</gene>
<keyword evidence="6" id="KW-1015">Disulfide bond</keyword>
<dbReference type="SUPFAM" id="SSF52833">
    <property type="entry name" value="Thioredoxin-like"/>
    <property type="match status" value="1"/>
</dbReference>
<evidence type="ECO:0000256" key="4">
    <source>
        <dbReference type="ARBA" id="ARBA00022827"/>
    </source>
</evidence>
<comment type="cofactor">
    <cofactor evidence="1 8">
        <name>FAD</name>
        <dbReference type="ChEBI" id="CHEBI:57692"/>
    </cofactor>
</comment>
<organism evidence="12">
    <name type="scientific">Phaeodactylum tricornutum</name>
    <name type="common">Diatom</name>
    <dbReference type="NCBI Taxonomy" id="2850"/>
    <lineage>
        <taxon>Eukaryota</taxon>
        <taxon>Sar</taxon>
        <taxon>Stramenopiles</taxon>
        <taxon>Ochrophyta</taxon>
        <taxon>Bacillariophyta</taxon>
        <taxon>Bacillariophyceae</taxon>
        <taxon>Bacillariophycidae</taxon>
        <taxon>Naviculales</taxon>
        <taxon>Phaeodactylaceae</taxon>
        <taxon>Phaeodactylum</taxon>
    </lineage>
</organism>
<dbReference type="PANTHER" id="PTHR22897:SF8">
    <property type="entry name" value="SULFHYDRYL OXIDASE"/>
    <property type="match status" value="1"/>
</dbReference>
<dbReference type="InterPro" id="IPR036249">
    <property type="entry name" value="Thioredoxin-like_sf"/>
</dbReference>
<dbReference type="GO" id="GO:0006457">
    <property type="term" value="P:protein folding"/>
    <property type="evidence" value="ECO:0007669"/>
    <property type="project" value="TreeGrafter"/>
</dbReference>
<dbReference type="AlphaFoldDB" id="A0A8J9RZA7"/>
<dbReference type="Gene3D" id="1.20.120.310">
    <property type="entry name" value="ERV/ALR sulfhydryl oxidase domain"/>
    <property type="match status" value="1"/>
</dbReference>
<dbReference type="Proteomes" id="UP000836788">
    <property type="component" value="Chromosome 1"/>
</dbReference>
<feature type="domain" description="ERV/ALR sulfhydryl oxidase" evidence="10">
    <location>
        <begin position="357"/>
        <end position="484"/>
    </location>
</feature>
<keyword evidence="3" id="KW-0732">Signal</keyword>
<comment type="catalytic activity">
    <reaction evidence="8">
        <text>2 R'C(R)SH + O2 = R'C(R)S-S(R)CR' + H2O2</text>
        <dbReference type="Rhea" id="RHEA:17357"/>
        <dbReference type="ChEBI" id="CHEBI:15379"/>
        <dbReference type="ChEBI" id="CHEBI:16240"/>
        <dbReference type="ChEBI" id="CHEBI:16520"/>
        <dbReference type="ChEBI" id="CHEBI:17412"/>
        <dbReference type="EC" id="1.8.3.2"/>
    </reaction>
</comment>
<evidence type="ECO:0000259" key="11">
    <source>
        <dbReference type="PROSITE" id="PS51352"/>
    </source>
</evidence>
<dbReference type="Pfam" id="PF04777">
    <property type="entry name" value="Evr1_Alr"/>
    <property type="match status" value="1"/>
</dbReference>
<keyword evidence="8" id="KW-0812">Transmembrane</keyword>
<proteinExistence type="predicted"/>
<dbReference type="PROSITE" id="PS51324">
    <property type="entry name" value="ERV_ALR"/>
    <property type="match status" value="1"/>
</dbReference>
<dbReference type="EC" id="1.8.3.2" evidence="8"/>
<keyword evidence="2 8" id="KW-0285">Flavoprotein</keyword>
<accession>A0A8J9RZA7</accession>
<dbReference type="EMBL" id="OU594942">
    <property type="protein sequence ID" value="CAG9278014.1"/>
    <property type="molecule type" value="Genomic_DNA"/>
</dbReference>
<dbReference type="Gene3D" id="3.40.30.10">
    <property type="entry name" value="Glutaredoxin"/>
    <property type="match status" value="1"/>
</dbReference>
<dbReference type="GO" id="GO:0000139">
    <property type="term" value="C:Golgi membrane"/>
    <property type="evidence" value="ECO:0007669"/>
    <property type="project" value="TreeGrafter"/>
</dbReference>
<dbReference type="PROSITE" id="PS00194">
    <property type="entry name" value="THIOREDOXIN_1"/>
    <property type="match status" value="1"/>
</dbReference>
<evidence type="ECO:0000256" key="1">
    <source>
        <dbReference type="ARBA" id="ARBA00001974"/>
    </source>
</evidence>
<dbReference type="GO" id="GO:0003756">
    <property type="term" value="F:protein disulfide isomerase activity"/>
    <property type="evidence" value="ECO:0007669"/>
    <property type="project" value="TreeGrafter"/>
</dbReference>
<protein>
    <recommendedName>
        <fullName evidence="8">Sulfhydryl oxidase</fullName>
        <ecNumber evidence="8">1.8.3.2</ecNumber>
    </recommendedName>
</protein>
<dbReference type="GO" id="GO:0005615">
    <property type="term" value="C:extracellular space"/>
    <property type="evidence" value="ECO:0007669"/>
    <property type="project" value="TreeGrafter"/>
</dbReference>
<evidence type="ECO:0000256" key="2">
    <source>
        <dbReference type="ARBA" id="ARBA00022630"/>
    </source>
</evidence>
<evidence type="ECO:0000256" key="9">
    <source>
        <dbReference type="SAM" id="MobiDB-lite"/>
    </source>
</evidence>
<reference evidence="12" key="1">
    <citation type="submission" date="2022-02" db="EMBL/GenBank/DDBJ databases">
        <authorList>
            <person name="Giguere J D."/>
        </authorList>
    </citation>
    <scope>NUCLEOTIDE SEQUENCE</scope>
    <source>
        <strain evidence="12">CCAP 1055/1</strain>
    </source>
</reference>
<dbReference type="GO" id="GO:0016971">
    <property type="term" value="F:flavin-dependent sulfhydryl oxidase activity"/>
    <property type="evidence" value="ECO:0007669"/>
    <property type="project" value="InterPro"/>
</dbReference>